<dbReference type="InterPro" id="IPR002638">
    <property type="entry name" value="Quinolinate_PRibosylTrfase_C"/>
</dbReference>
<keyword evidence="4 5" id="KW-0808">Transferase</keyword>
<dbReference type="InterPro" id="IPR036068">
    <property type="entry name" value="Nicotinate_pribotase-like_C"/>
</dbReference>
<dbReference type="InterPro" id="IPR013785">
    <property type="entry name" value="Aldolase_TIM"/>
</dbReference>
<dbReference type="InterPro" id="IPR037128">
    <property type="entry name" value="Quinolinate_PRibosylTase_N_sf"/>
</dbReference>
<dbReference type="Gene3D" id="3.90.1170.20">
    <property type="entry name" value="Quinolinate phosphoribosyl transferase, N-terminal domain"/>
    <property type="match status" value="1"/>
</dbReference>
<feature type="domain" description="Quinolinate phosphoribosyl transferase N-terminal" evidence="7">
    <location>
        <begin position="20"/>
        <end position="103"/>
    </location>
</feature>
<dbReference type="SUPFAM" id="SSF54675">
    <property type="entry name" value="Nicotinate/Quinolinate PRTase N-terminal domain-like"/>
    <property type="match status" value="1"/>
</dbReference>
<dbReference type="GO" id="GO:0005737">
    <property type="term" value="C:cytoplasm"/>
    <property type="evidence" value="ECO:0007669"/>
    <property type="project" value="TreeGrafter"/>
</dbReference>
<dbReference type="PANTHER" id="PTHR32179">
    <property type="entry name" value="NICOTINATE-NUCLEOTIDE PYROPHOSPHORYLASE [CARBOXYLATING]"/>
    <property type="match status" value="1"/>
</dbReference>
<comment type="caution">
    <text evidence="8">The sequence shown here is derived from an EMBL/GenBank/DDBJ whole genome shotgun (WGS) entry which is preliminary data.</text>
</comment>
<evidence type="ECO:0000256" key="2">
    <source>
        <dbReference type="ARBA" id="ARBA00019205"/>
    </source>
</evidence>
<dbReference type="NCBIfam" id="TIGR01334">
    <property type="entry name" value="modD"/>
    <property type="match status" value="1"/>
</dbReference>
<evidence type="ECO:0000313" key="9">
    <source>
        <dbReference type="Proteomes" id="UP000480684"/>
    </source>
</evidence>
<dbReference type="RefSeq" id="WP_163673668.1">
    <property type="nucleotide sequence ID" value="NZ_JAAIYP010000003.1"/>
</dbReference>
<dbReference type="Proteomes" id="UP000480684">
    <property type="component" value="Unassembled WGS sequence"/>
</dbReference>
<sequence length="286" mass="28657">MMLSDSDLDRLFAEDVPYGDLTTQALGIGARPGRMVFRARAAMVAAATEDAARLIARAGGQVSQVVPSGTLAAPGEVLLTADGSAAALLASWKVAQTLVEAASGIASGARALVDAARAVNPAIVVACTRKAFPGTRAVAVKAIVAGGAVPHRLGLSETILVFPEHCVFLGEESLDSALSRLRALSPEKKVVVEVKDAQGAIAAAQAGADVVQLEKFAPDAVAEVVACLARLAPQVKVAAAGGVNAGNAATYADAGAHVLVSTAPYLAPPKDVAVAIEAVGAIDAAE</sequence>
<dbReference type="Pfam" id="PF01729">
    <property type="entry name" value="QRPTase_C"/>
    <property type="match status" value="1"/>
</dbReference>
<dbReference type="InterPro" id="IPR006242">
    <property type="entry name" value="ModD"/>
</dbReference>
<comment type="similarity">
    <text evidence="1 5">Belongs to the NadC/ModD family.</text>
</comment>
<dbReference type="GO" id="GO:0009435">
    <property type="term" value="P:NAD+ biosynthetic process"/>
    <property type="evidence" value="ECO:0007669"/>
    <property type="project" value="InterPro"/>
</dbReference>
<dbReference type="PANTHER" id="PTHR32179:SF4">
    <property type="entry name" value="PYROPHOSPHORYLASE MODD-RELATED"/>
    <property type="match status" value="1"/>
</dbReference>
<name>A0A7C9QSR5_9PROT</name>
<feature type="domain" description="Quinolinate phosphoribosyl transferase C-terminal" evidence="6">
    <location>
        <begin position="105"/>
        <end position="273"/>
    </location>
</feature>
<evidence type="ECO:0000256" key="3">
    <source>
        <dbReference type="ARBA" id="ARBA00022676"/>
    </source>
</evidence>
<reference evidence="8 9" key="1">
    <citation type="submission" date="2020-02" db="EMBL/GenBank/DDBJ databases">
        <authorList>
            <person name="Dziuba M."/>
            <person name="Kuznetsov B."/>
            <person name="Mardanov A."/>
            <person name="Ravin N."/>
            <person name="Grouzdev D."/>
        </authorList>
    </citation>
    <scope>NUCLEOTIDE SEQUENCE [LARGE SCALE GENOMIC DNA]</scope>
    <source>
        <strain evidence="8 9">SpK</strain>
    </source>
</reference>
<dbReference type="GO" id="GO:0004514">
    <property type="term" value="F:nicotinate-nucleotide diphosphorylase (carboxylating) activity"/>
    <property type="evidence" value="ECO:0007669"/>
    <property type="project" value="InterPro"/>
</dbReference>
<keyword evidence="9" id="KW-1185">Reference proteome</keyword>
<keyword evidence="3 5" id="KW-0328">Glycosyltransferase</keyword>
<dbReference type="GO" id="GO:0034213">
    <property type="term" value="P:quinolinate catabolic process"/>
    <property type="evidence" value="ECO:0007669"/>
    <property type="project" value="TreeGrafter"/>
</dbReference>
<gene>
    <name evidence="8" type="primary">modD</name>
    <name evidence="8" type="ORF">G4223_00505</name>
</gene>
<dbReference type="AlphaFoldDB" id="A0A7C9QSR5"/>
<dbReference type="InterPro" id="IPR022412">
    <property type="entry name" value="Quinolinate_PRibosylTrfase_N"/>
</dbReference>
<dbReference type="Gene3D" id="3.20.20.70">
    <property type="entry name" value="Aldolase class I"/>
    <property type="match status" value="1"/>
</dbReference>
<protein>
    <recommendedName>
        <fullName evidence="2">Putative pyrophosphorylase ModD</fullName>
    </recommendedName>
</protein>
<evidence type="ECO:0000256" key="5">
    <source>
        <dbReference type="PIRNR" id="PIRNR006250"/>
    </source>
</evidence>
<dbReference type="CDD" id="cd01573">
    <property type="entry name" value="modD_like"/>
    <property type="match status" value="1"/>
</dbReference>
<accession>A0A7C9QSR5</accession>
<dbReference type="PIRSF" id="PIRSF006250">
    <property type="entry name" value="NadC_ModD"/>
    <property type="match status" value="1"/>
</dbReference>
<evidence type="ECO:0000259" key="6">
    <source>
        <dbReference type="Pfam" id="PF01729"/>
    </source>
</evidence>
<evidence type="ECO:0000313" key="8">
    <source>
        <dbReference type="EMBL" id="NFV78596.1"/>
    </source>
</evidence>
<evidence type="ECO:0000256" key="1">
    <source>
        <dbReference type="ARBA" id="ARBA00009400"/>
    </source>
</evidence>
<dbReference type="Pfam" id="PF02749">
    <property type="entry name" value="QRPTase_N"/>
    <property type="match status" value="1"/>
</dbReference>
<evidence type="ECO:0000259" key="7">
    <source>
        <dbReference type="Pfam" id="PF02749"/>
    </source>
</evidence>
<organism evidence="8 9">
    <name type="scientific">Magnetospirillum aberrantis SpK</name>
    <dbReference type="NCBI Taxonomy" id="908842"/>
    <lineage>
        <taxon>Bacteria</taxon>
        <taxon>Pseudomonadati</taxon>
        <taxon>Pseudomonadota</taxon>
        <taxon>Alphaproteobacteria</taxon>
        <taxon>Rhodospirillales</taxon>
        <taxon>Rhodospirillaceae</taxon>
        <taxon>Magnetospirillum</taxon>
    </lineage>
</organism>
<proteinExistence type="inferred from homology"/>
<dbReference type="InterPro" id="IPR027277">
    <property type="entry name" value="NadC/ModD"/>
</dbReference>
<evidence type="ECO:0000256" key="4">
    <source>
        <dbReference type="ARBA" id="ARBA00022679"/>
    </source>
</evidence>
<dbReference type="FunFam" id="3.20.20.70:FF:000030">
    <property type="entry name" value="Nicotinate-nucleotide pyrophosphorylase, carboxylating"/>
    <property type="match status" value="1"/>
</dbReference>
<dbReference type="SUPFAM" id="SSF51690">
    <property type="entry name" value="Nicotinate/Quinolinate PRTase C-terminal domain-like"/>
    <property type="match status" value="1"/>
</dbReference>
<dbReference type="EMBL" id="JAAIYP010000003">
    <property type="protein sequence ID" value="NFV78596.1"/>
    <property type="molecule type" value="Genomic_DNA"/>
</dbReference>